<feature type="region of interest" description="Disordered" evidence="1">
    <location>
        <begin position="258"/>
        <end position="301"/>
    </location>
</feature>
<reference evidence="2 3" key="1">
    <citation type="journal article" date="2024" name="J Genomics">
        <title>Draft genome sequencing and assembly of Favolaschia claudopus CIRM-BRFM 2984 isolated from oak limbs.</title>
        <authorList>
            <person name="Navarro D."/>
            <person name="Drula E."/>
            <person name="Chaduli D."/>
            <person name="Cazenave R."/>
            <person name="Ahrendt S."/>
            <person name="Wang J."/>
            <person name="Lipzen A."/>
            <person name="Daum C."/>
            <person name="Barry K."/>
            <person name="Grigoriev I.V."/>
            <person name="Favel A."/>
            <person name="Rosso M.N."/>
            <person name="Martin F."/>
        </authorList>
    </citation>
    <scope>NUCLEOTIDE SEQUENCE [LARGE SCALE GENOMIC DNA]</scope>
    <source>
        <strain evidence="2 3">CIRM-BRFM 2984</strain>
    </source>
</reference>
<feature type="compositionally biased region" description="Polar residues" evidence="1">
    <location>
        <begin position="226"/>
        <end position="236"/>
    </location>
</feature>
<feature type="compositionally biased region" description="Basic and acidic residues" evidence="1">
    <location>
        <begin position="59"/>
        <end position="77"/>
    </location>
</feature>
<sequence>MRELIGQRPNLVPTGLGHSGSAVDGGVLMPEDSSRNGDELELDDLGPPQAGDATPGHTPEPDTRRARGKRTFSERDNGGSGDDYEPSSDVESESAPQKVEDDDDGDGNLRKLTQRIPPKPAASAPADSAAANNPKATKKTRVAEFAEIAKEDEKTRQKELDLAALRTRHQMKVTDSKSRYLELREERKREERKDKHERDLLKLRIKERRLIQAHERRMQGDGRGGSQPSTSSTSHADFSFFGAAGSSQYAASEPSDYYAAGLSDMDNSNAIAGPSTSQIKYDDTGLPPFDFSSIPDSSTSY</sequence>
<accession>A0AAW0A5Z6</accession>
<keyword evidence="3" id="KW-1185">Reference proteome</keyword>
<feature type="compositionally biased region" description="Acidic residues" evidence="1">
    <location>
        <begin position="82"/>
        <end position="92"/>
    </location>
</feature>
<feature type="compositionally biased region" description="Low complexity" evidence="1">
    <location>
        <begin position="121"/>
        <end position="135"/>
    </location>
</feature>
<dbReference type="AlphaFoldDB" id="A0AAW0A5Z6"/>
<evidence type="ECO:0000313" key="2">
    <source>
        <dbReference type="EMBL" id="KAK7001486.1"/>
    </source>
</evidence>
<dbReference type="Proteomes" id="UP001362999">
    <property type="component" value="Unassembled WGS sequence"/>
</dbReference>
<comment type="caution">
    <text evidence="2">The sequence shown here is derived from an EMBL/GenBank/DDBJ whole genome shotgun (WGS) entry which is preliminary data.</text>
</comment>
<dbReference type="EMBL" id="JAWWNJ010000083">
    <property type="protein sequence ID" value="KAK7001486.1"/>
    <property type="molecule type" value="Genomic_DNA"/>
</dbReference>
<feature type="region of interest" description="Disordered" evidence="1">
    <location>
        <begin position="1"/>
        <end position="141"/>
    </location>
</feature>
<proteinExistence type="predicted"/>
<feature type="region of interest" description="Disordered" evidence="1">
    <location>
        <begin position="170"/>
        <end position="238"/>
    </location>
</feature>
<evidence type="ECO:0000313" key="3">
    <source>
        <dbReference type="Proteomes" id="UP001362999"/>
    </source>
</evidence>
<name>A0AAW0A5Z6_9AGAR</name>
<feature type="compositionally biased region" description="Basic and acidic residues" evidence="1">
    <location>
        <begin position="172"/>
        <end position="220"/>
    </location>
</feature>
<gene>
    <name evidence="2" type="ORF">R3P38DRAFT_3327172</name>
</gene>
<feature type="compositionally biased region" description="Polar residues" evidence="1">
    <location>
        <begin position="265"/>
        <end position="279"/>
    </location>
</feature>
<protein>
    <submittedName>
        <fullName evidence="2">Uncharacterized protein</fullName>
    </submittedName>
</protein>
<organism evidence="2 3">
    <name type="scientific">Favolaschia claudopus</name>
    <dbReference type="NCBI Taxonomy" id="2862362"/>
    <lineage>
        <taxon>Eukaryota</taxon>
        <taxon>Fungi</taxon>
        <taxon>Dikarya</taxon>
        <taxon>Basidiomycota</taxon>
        <taxon>Agaricomycotina</taxon>
        <taxon>Agaricomycetes</taxon>
        <taxon>Agaricomycetidae</taxon>
        <taxon>Agaricales</taxon>
        <taxon>Marasmiineae</taxon>
        <taxon>Mycenaceae</taxon>
        <taxon>Favolaschia</taxon>
    </lineage>
</organism>
<evidence type="ECO:0000256" key="1">
    <source>
        <dbReference type="SAM" id="MobiDB-lite"/>
    </source>
</evidence>
<feature type="compositionally biased region" description="Low complexity" evidence="1">
    <location>
        <begin position="287"/>
        <end position="301"/>
    </location>
</feature>